<dbReference type="InterPro" id="IPR029479">
    <property type="entry name" value="Nitroreductase"/>
</dbReference>
<dbReference type="RefSeq" id="WP_150561624.1">
    <property type="nucleotide sequence ID" value="NZ_CABPST010000016.1"/>
</dbReference>
<dbReference type="EMBL" id="CABPST010000016">
    <property type="protein sequence ID" value="VVE90488.1"/>
    <property type="molecule type" value="Genomic_DNA"/>
</dbReference>
<sequence>MTISIDPAIFALPFTQARTANRFTSEPVSDEALRALYDAAKFGPTSMNCQPMRLVFVRSQMAKDKLCAALAPGNVEKTQAAPVTVIVAADKQFHTQMATQFPAVPNAAGMFTSNPALAAETALRNSSLQGAYLMMAARLAGFDVGPMSGFDRARIDEAFFAGTQYSANFLFNLGVGDPAGFRPRGPRLSFDEIARIE</sequence>
<evidence type="ECO:0000259" key="1">
    <source>
        <dbReference type="Pfam" id="PF00881"/>
    </source>
</evidence>
<gene>
    <name evidence="2" type="ORF">PBR20603_04473</name>
</gene>
<feature type="domain" description="Nitroreductase" evidence="1">
    <location>
        <begin position="18"/>
        <end position="159"/>
    </location>
</feature>
<dbReference type="AlphaFoldDB" id="A0A5E5BYE1"/>
<organism evidence="2 3">
    <name type="scientific">Pandoraea bronchicola</name>
    <dbReference type="NCBI Taxonomy" id="2508287"/>
    <lineage>
        <taxon>Bacteria</taxon>
        <taxon>Pseudomonadati</taxon>
        <taxon>Pseudomonadota</taxon>
        <taxon>Betaproteobacteria</taxon>
        <taxon>Burkholderiales</taxon>
        <taxon>Burkholderiaceae</taxon>
        <taxon>Pandoraea</taxon>
    </lineage>
</organism>
<dbReference type="SUPFAM" id="SSF55469">
    <property type="entry name" value="FMN-dependent nitroreductase-like"/>
    <property type="match status" value="1"/>
</dbReference>
<dbReference type="Proteomes" id="UP000382040">
    <property type="component" value="Unassembled WGS sequence"/>
</dbReference>
<dbReference type="PANTHER" id="PTHR43543">
    <property type="entry name" value="MALONIC SEMIALDEHYDE REDUCTASE RUTE-RELATED"/>
    <property type="match status" value="1"/>
</dbReference>
<dbReference type="PANTHER" id="PTHR43543:SF1">
    <property type="entry name" value="MALONIC SEMIALDEHYDE REDUCTASE RUTE-RELATED"/>
    <property type="match status" value="1"/>
</dbReference>
<reference evidence="2 3" key="1">
    <citation type="submission" date="2019-08" db="EMBL/GenBank/DDBJ databases">
        <authorList>
            <person name="Peeters C."/>
        </authorList>
    </citation>
    <scope>NUCLEOTIDE SEQUENCE [LARGE SCALE GENOMIC DNA]</scope>
    <source>
        <strain evidence="2 3">LMG 20603</strain>
    </source>
</reference>
<accession>A0A5E5BYE1</accession>
<dbReference type="Pfam" id="PF00881">
    <property type="entry name" value="Nitroreductase"/>
    <property type="match status" value="1"/>
</dbReference>
<dbReference type="Gene3D" id="3.40.109.10">
    <property type="entry name" value="NADH Oxidase"/>
    <property type="match status" value="1"/>
</dbReference>
<dbReference type="OrthoDB" id="9784375at2"/>
<keyword evidence="3" id="KW-1185">Reference proteome</keyword>
<dbReference type="GO" id="GO:0016491">
    <property type="term" value="F:oxidoreductase activity"/>
    <property type="evidence" value="ECO:0007669"/>
    <property type="project" value="InterPro"/>
</dbReference>
<name>A0A5E5BYE1_9BURK</name>
<protein>
    <submittedName>
        <fullName evidence="2">Malonic semialdehyde reductase</fullName>
    </submittedName>
</protein>
<proteinExistence type="predicted"/>
<dbReference type="InterPro" id="IPR050461">
    <property type="entry name" value="Nitroreductase_HadB/RutE"/>
</dbReference>
<evidence type="ECO:0000313" key="3">
    <source>
        <dbReference type="Proteomes" id="UP000382040"/>
    </source>
</evidence>
<evidence type="ECO:0000313" key="2">
    <source>
        <dbReference type="EMBL" id="VVE90488.1"/>
    </source>
</evidence>
<dbReference type="NCBIfam" id="NF003768">
    <property type="entry name" value="PRK05365.1"/>
    <property type="match status" value="1"/>
</dbReference>
<dbReference type="InterPro" id="IPR000415">
    <property type="entry name" value="Nitroreductase-like"/>
</dbReference>